<reference evidence="2 3" key="1">
    <citation type="submission" date="2017-03" db="EMBL/GenBank/DDBJ databases">
        <authorList>
            <person name="Afonso C.L."/>
            <person name="Miller P.J."/>
            <person name="Scott M.A."/>
            <person name="Spackman E."/>
            <person name="Goraichik I."/>
            <person name="Dimitrov K.M."/>
            <person name="Suarez D.L."/>
            <person name="Swayne D.E."/>
        </authorList>
    </citation>
    <scope>NUCLEOTIDE SEQUENCE [LARGE SCALE GENOMIC DNA]</scope>
    <source>
        <strain evidence="2 3">CECT 7066</strain>
    </source>
</reference>
<evidence type="ECO:0000313" key="2">
    <source>
        <dbReference type="EMBL" id="SLN15700.1"/>
    </source>
</evidence>
<dbReference type="AlphaFoldDB" id="A0A1Y5REP1"/>
<evidence type="ECO:0000256" key="1">
    <source>
        <dbReference type="SAM" id="SignalP"/>
    </source>
</evidence>
<dbReference type="PROSITE" id="PS51257">
    <property type="entry name" value="PROKAR_LIPOPROTEIN"/>
    <property type="match status" value="1"/>
</dbReference>
<dbReference type="RefSeq" id="WP_085852372.1">
    <property type="nucleotide sequence ID" value="NZ_FOPF01000001.1"/>
</dbReference>
<dbReference type="STRING" id="315423.SAMN04488020_101340"/>
<dbReference type="EMBL" id="FWFV01000001">
    <property type="protein sequence ID" value="SLN15700.1"/>
    <property type="molecule type" value="Genomic_DNA"/>
</dbReference>
<protein>
    <recommendedName>
        <fullName evidence="4">Lipoprotein</fullName>
    </recommendedName>
</protein>
<dbReference type="OrthoDB" id="7869090at2"/>
<evidence type="ECO:0008006" key="4">
    <source>
        <dbReference type="Google" id="ProtNLM"/>
    </source>
</evidence>
<organism evidence="2 3">
    <name type="scientific">Palleronia marisminoris</name>
    <dbReference type="NCBI Taxonomy" id="315423"/>
    <lineage>
        <taxon>Bacteria</taxon>
        <taxon>Pseudomonadati</taxon>
        <taxon>Pseudomonadota</taxon>
        <taxon>Alphaproteobacteria</taxon>
        <taxon>Rhodobacterales</taxon>
        <taxon>Roseobacteraceae</taxon>
        <taxon>Palleronia</taxon>
    </lineage>
</organism>
<proteinExistence type="predicted"/>
<name>A0A1Y5REP1_9RHOB</name>
<feature type="chain" id="PRO_5010986746" description="Lipoprotein" evidence="1">
    <location>
        <begin position="18"/>
        <end position="144"/>
    </location>
</feature>
<feature type="signal peptide" evidence="1">
    <location>
        <begin position="1"/>
        <end position="17"/>
    </location>
</feature>
<keyword evidence="3" id="KW-1185">Reference proteome</keyword>
<sequence length="144" mass="14863">MIHRLFLAAPLALLACAPTTDQPATSNLSVNADGAAAAAQTPPALTAVAQALDARQGQMLTPDLEIRGASAEGDTLVMQFRHAQPSTAFGPAAREGYEVVAARSIREQLCAAPATARFVETYGVAATIVTSDDQPLATVNVDDC</sequence>
<accession>A0A1Y5REP1</accession>
<keyword evidence="1" id="KW-0732">Signal</keyword>
<gene>
    <name evidence="2" type="ORF">PAM7066_00340</name>
</gene>
<dbReference type="Proteomes" id="UP000193870">
    <property type="component" value="Unassembled WGS sequence"/>
</dbReference>
<evidence type="ECO:0000313" key="3">
    <source>
        <dbReference type="Proteomes" id="UP000193870"/>
    </source>
</evidence>